<dbReference type="PROSITE" id="PS50005">
    <property type="entry name" value="TPR"/>
    <property type="match status" value="2"/>
</dbReference>
<dbReference type="Gene3D" id="1.25.40.10">
    <property type="entry name" value="Tetratricopeptide repeat domain"/>
    <property type="match status" value="1"/>
</dbReference>
<dbReference type="CDD" id="cd02440">
    <property type="entry name" value="AdoMet_MTases"/>
    <property type="match status" value="1"/>
</dbReference>
<evidence type="ECO:0000256" key="3">
    <source>
        <dbReference type="PROSITE-ProRule" id="PRU00339"/>
    </source>
</evidence>
<dbReference type="PATRIC" id="fig|1244869.3.peg.1796"/>
<sequence>MAKLDRIDEALAKAGMGDLSKARTLSRDLGKVPPGHPGLMAVAVAVHQAGDLSLALKFLDRAAVSGSPDALYGRGVVLAALGRRDEARAAFARCLERAPGHVAALTNLGGLEQVAGNLAEAERRYRAVLDFAPQAALALHNLAGLCLAQGRRDEAEDLARRAHGLEPGPDTTLRLADILGEAGRHAEAEAVLNPVLDAHPADVRLWRALGHARKKQGRNGEALAAYRTTLGLEPGDGEAGHMIAALTGANTQRAPADYVRGFFDTYADRFESHLVEDVKYQAPATLRALFDRVGGGAPLDTVIDLGCGTGLTARAFQGAAGRFIGVDLSPRMLQLAAAGGLYAELYEADAAAALAHGVNLSAVLATDLFIYVGDLEDIFAAAARALAPGGWLLFSVEAGDGEGYTLRPTGRYAQSPAYIRALIARHGLTEAACERARIRGGSDGDIDGDYWAVRKP</sequence>
<feature type="domain" description="Methyltransferase" evidence="4">
    <location>
        <begin position="302"/>
        <end position="390"/>
    </location>
</feature>
<dbReference type="EMBL" id="AONQ01000019">
    <property type="protein sequence ID" value="EME70292.1"/>
    <property type="molecule type" value="Genomic_DNA"/>
</dbReference>
<dbReference type="SUPFAM" id="SSF48452">
    <property type="entry name" value="TPR-like"/>
    <property type="match status" value="1"/>
</dbReference>
<dbReference type="InterPro" id="IPR029063">
    <property type="entry name" value="SAM-dependent_MTases_sf"/>
</dbReference>
<keyword evidence="5" id="KW-0489">Methyltransferase</keyword>
<dbReference type="PANTHER" id="PTHR44809">
    <property type="match status" value="1"/>
</dbReference>
<dbReference type="PANTHER" id="PTHR44809:SF1">
    <property type="entry name" value="PROTEIN O-MANNOSYL-TRANSFERASE TMTC1"/>
    <property type="match status" value="1"/>
</dbReference>
<accession>M2ZSG7</accession>
<dbReference type="SUPFAM" id="SSF53335">
    <property type="entry name" value="S-adenosyl-L-methionine-dependent methyltransferases"/>
    <property type="match status" value="1"/>
</dbReference>
<feature type="repeat" description="TPR" evidence="3">
    <location>
        <begin position="68"/>
        <end position="101"/>
    </location>
</feature>
<evidence type="ECO:0000256" key="2">
    <source>
        <dbReference type="ARBA" id="ARBA00022803"/>
    </source>
</evidence>
<gene>
    <name evidence="5" type="ORF">H261_08903</name>
</gene>
<dbReference type="Pfam" id="PF07719">
    <property type="entry name" value="TPR_2"/>
    <property type="match status" value="1"/>
</dbReference>
<organism evidence="5 6">
    <name type="scientific">Paramagnetospirillum caucaseum</name>
    <dbReference type="NCBI Taxonomy" id="1244869"/>
    <lineage>
        <taxon>Bacteria</taxon>
        <taxon>Pseudomonadati</taxon>
        <taxon>Pseudomonadota</taxon>
        <taxon>Alphaproteobacteria</taxon>
        <taxon>Rhodospirillales</taxon>
        <taxon>Magnetospirillaceae</taxon>
        <taxon>Paramagnetospirillum</taxon>
    </lineage>
</organism>
<feature type="repeat" description="TPR" evidence="3">
    <location>
        <begin position="203"/>
        <end position="236"/>
    </location>
</feature>
<reference evidence="5 6" key="1">
    <citation type="journal article" date="2014" name="Genome Announc.">
        <title>Draft Genome Sequence of Magnetospirillum sp. Strain SO-1, a Freshwater Magnetotactic Bacterium Isolated from the Ol'khovka River, Russia.</title>
        <authorList>
            <person name="Grouzdev D.S."/>
            <person name="Dziuba M.V."/>
            <person name="Sukhacheva M.S."/>
            <person name="Mardanov A.V."/>
            <person name="Beletskiy A.V."/>
            <person name="Kuznetsov B.B."/>
            <person name="Skryabin K.G."/>
        </authorList>
    </citation>
    <scope>NUCLEOTIDE SEQUENCE [LARGE SCALE GENOMIC DNA]</scope>
    <source>
        <strain evidence="5 6">SO-1</strain>
    </source>
</reference>
<keyword evidence="5" id="KW-0808">Transferase</keyword>
<dbReference type="Pfam" id="PF13649">
    <property type="entry name" value="Methyltransf_25"/>
    <property type="match status" value="1"/>
</dbReference>
<dbReference type="GO" id="GO:0008168">
    <property type="term" value="F:methyltransferase activity"/>
    <property type="evidence" value="ECO:0007669"/>
    <property type="project" value="UniProtKB-KW"/>
</dbReference>
<dbReference type="InterPro" id="IPR013105">
    <property type="entry name" value="TPR_2"/>
</dbReference>
<dbReference type="AlphaFoldDB" id="M2ZSG7"/>
<protein>
    <submittedName>
        <fullName evidence="5">Methyltransferase</fullName>
    </submittedName>
</protein>
<keyword evidence="6" id="KW-1185">Reference proteome</keyword>
<dbReference type="Proteomes" id="UP000011744">
    <property type="component" value="Unassembled WGS sequence"/>
</dbReference>
<dbReference type="eggNOG" id="COG4976">
    <property type="taxonomic scope" value="Bacteria"/>
</dbReference>
<keyword evidence="2 3" id="KW-0802">TPR repeat</keyword>
<dbReference type="SMART" id="SM00028">
    <property type="entry name" value="TPR"/>
    <property type="match status" value="4"/>
</dbReference>
<evidence type="ECO:0000259" key="4">
    <source>
        <dbReference type="Pfam" id="PF13649"/>
    </source>
</evidence>
<dbReference type="InterPro" id="IPR041698">
    <property type="entry name" value="Methyltransf_25"/>
</dbReference>
<dbReference type="GO" id="GO:0032259">
    <property type="term" value="P:methylation"/>
    <property type="evidence" value="ECO:0007669"/>
    <property type="project" value="UniProtKB-KW"/>
</dbReference>
<dbReference type="Pfam" id="PF14559">
    <property type="entry name" value="TPR_19"/>
    <property type="match status" value="1"/>
</dbReference>
<dbReference type="STRING" id="1244869.H261_08903"/>
<evidence type="ECO:0000313" key="6">
    <source>
        <dbReference type="Proteomes" id="UP000011744"/>
    </source>
</evidence>
<proteinExistence type="predicted"/>
<dbReference type="Gene3D" id="3.40.50.150">
    <property type="entry name" value="Vaccinia Virus protein VP39"/>
    <property type="match status" value="1"/>
</dbReference>
<dbReference type="InterPro" id="IPR011990">
    <property type="entry name" value="TPR-like_helical_dom_sf"/>
</dbReference>
<name>M2ZSG7_9PROT</name>
<dbReference type="InterPro" id="IPR052943">
    <property type="entry name" value="TMTC_O-mannosyl-trnsfr"/>
</dbReference>
<evidence type="ECO:0000256" key="1">
    <source>
        <dbReference type="ARBA" id="ARBA00022737"/>
    </source>
</evidence>
<dbReference type="eggNOG" id="COG0457">
    <property type="taxonomic scope" value="Bacteria"/>
</dbReference>
<dbReference type="InterPro" id="IPR019734">
    <property type="entry name" value="TPR_rpt"/>
</dbReference>
<dbReference type="RefSeq" id="WP_008616614.1">
    <property type="nucleotide sequence ID" value="NZ_AONQ01000019.1"/>
</dbReference>
<keyword evidence="1" id="KW-0677">Repeat</keyword>
<evidence type="ECO:0000313" key="5">
    <source>
        <dbReference type="EMBL" id="EME70292.1"/>
    </source>
</evidence>
<comment type="caution">
    <text evidence="5">The sequence shown here is derived from an EMBL/GenBank/DDBJ whole genome shotgun (WGS) entry which is preliminary data.</text>
</comment>